<dbReference type="InterPro" id="IPR043129">
    <property type="entry name" value="ATPase_NBD"/>
</dbReference>
<comment type="subcellular location">
    <subcellularLocation>
        <location evidence="5">Cell membrane</location>
        <topology evidence="5">Peripheral membrane protein</topology>
        <orientation evidence="5">Cytoplasmic side</orientation>
    </subcellularLocation>
    <text evidence="5">Localizes to the Z ring in an FtsZ-dependent manner. Targeted to the membrane through a conserved C-terminal amphipathic helix.</text>
</comment>
<keyword evidence="4 5" id="KW-0131">Cell cycle</keyword>
<feature type="compositionally biased region" description="Acidic residues" evidence="8">
    <location>
        <begin position="402"/>
        <end position="416"/>
    </location>
</feature>
<dbReference type="PANTHER" id="PTHR32432">
    <property type="entry name" value="CELL DIVISION PROTEIN FTSA-RELATED"/>
    <property type="match status" value="1"/>
</dbReference>
<dbReference type="InterPro" id="IPR050696">
    <property type="entry name" value="FtsA/MreB"/>
</dbReference>
<dbReference type="InterPro" id="IPR003494">
    <property type="entry name" value="SHS2_FtsA"/>
</dbReference>
<evidence type="ECO:0000313" key="15">
    <source>
        <dbReference type="Proteomes" id="UP000306855"/>
    </source>
</evidence>
<evidence type="ECO:0000256" key="8">
    <source>
        <dbReference type="SAM" id="MobiDB-lite"/>
    </source>
</evidence>
<evidence type="ECO:0000313" key="10">
    <source>
        <dbReference type="EMBL" id="AWZ38316.1"/>
    </source>
</evidence>
<dbReference type="PIRSF" id="PIRSF003101">
    <property type="entry name" value="FtsA"/>
    <property type="match status" value="1"/>
</dbReference>
<dbReference type="AlphaFoldDB" id="A0A4Q2B0C9"/>
<feature type="coiled-coil region" evidence="7">
    <location>
        <begin position="47"/>
        <end position="74"/>
    </location>
</feature>
<dbReference type="CDD" id="cd24048">
    <property type="entry name" value="ASKHA_NBD_FtsA"/>
    <property type="match status" value="1"/>
</dbReference>
<proteinExistence type="inferred from homology"/>
<dbReference type="Proteomes" id="UP000289316">
    <property type="component" value="Unassembled WGS sequence"/>
</dbReference>
<keyword evidence="2 5" id="KW-0132">Cell division</keyword>
<comment type="subunit">
    <text evidence="5">Self-interacts. Interacts with FtsZ.</text>
</comment>
<dbReference type="RefSeq" id="WP_004048973.1">
    <property type="nucleotide sequence ID" value="NZ_AP025728.1"/>
</dbReference>
<dbReference type="HAMAP" id="MF_02033">
    <property type="entry name" value="FtsA"/>
    <property type="match status" value="1"/>
</dbReference>
<keyword evidence="3 5" id="KW-0472">Membrane</keyword>
<dbReference type="Proteomes" id="UP000250153">
    <property type="component" value="Chromosome"/>
</dbReference>
<dbReference type="PANTHER" id="PTHR32432:SF4">
    <property type="entry name" value="CELL DIVISION PROTEIN FTSA"/>
    <property type="match status" value="1"/>
</dbReference>
<feature type="compositionally biased region" description="Basic and acidic residues" evidence="8">
    <location>
        <begin position="422"/>
        <end position="434"/>
    </location>
</feature>
<dbReference type="GO" id="GO:0043093">
    <property type="term" value="P:FtsZ-dependent cytokinesis"/>
    <property type="evidence" value="ECO:0007669"/>
    <property type="project" value="UniProtKB-UniRule"/>
</dbReference>
<dbReference type="NCBIfam" id="TIGR01174">
    <property type="entry name" value="ftsA"/>
    <property type="match status" value="1"/>
</dbReference>
<dbReference type="SUPFAM" id="SSF53067">
    <property type="entry name" value="Actin-like ATPase domain"/>
    <property type="match status" value="2"/>
</dbReference>
<gene>
    <name evidence="5 11" type="primary">ftsA</name>
    <name evidence="10" type="ORF">CPS94_04850</name>
    <name evidence="11" type="ORF">D6C19_00240</name>
    <name evidence="12" type="ORF">E5340_00190</name>
</gene>
<dbReference type="Pfam" id="PF02491">
    <property type="entry name" value="SHS2_FTSA"/>
    <property type="match status" value="1"/>
</dbReference>
<evidence type="ECO:0000256" key="3">
    <source>
        <dbReference type="ARBA" id="ARBA00023136"/>
    </source>
</evidence>
<dbReference type="Gene3D" id="3.30.420.40">
    <property type="match status" value="2"/>
</dbReference>
<feature type="domain" description="SHS2" evidence="9">
    <location>
        <begin position="7"/>
        <end position="197"/>
    </location>
</feature>
<evidence type="ECO:0000313" key="12">
    <source>
        <dbReference type="EMBL" id="TGY57359.1"/>
    </source>
</evidence>
<organism evidence="11 14">
    <name type="scientific">Ligilactobacillus murinus</name>
    <dbReference type="NCBI Taxonomy" id="1622"/>
    <lineage>
        <taxon>Bacteria</taxon>
        <taxon>Bacillati</taxon>
        <taxon>Bacillota</taxon>
        <taxon>Bacilli</taxon>
        <taxon>Lactobacillales</taxon>
        <taxon>Lactobacillaceae</taxon>
        <taxon>Ligilactobacillus</taxon>
    </lineage>
</organism>
<dbReference type="GeneID" id="48466458"/>
<evidence type="ECO:0000259" key="9">
    <source>
        <dbReference type="SMART" id="SM00842"/>
    </source>
</evidence>
<dbReference type="EMBL" id="CP023565">
    <property type="protein sequence ID" value="AWZ38316.1"/>
    <property type="molecule type" value="Genomic_DNA"/>
</dbReference>
<evidence type="ECO:0000256" key="5">
    <source>
        <dbReference type="HAMAP-Rule" id="MF_02033"/>
    </source>
</evidence>
<accession>A0A4Q2B0C9</accession>
<evidence type="ECO:0000256" key="6">
    <source>
        <dbReference type="PIRNR" id="PIRNR003101"/>
    </source>
</evidence>
<dbReference type="EMBL" id="SRYK01000001">
    <property type="protein sequence ID" value="TGY57359.1"/>
    <property type="molecule type" value="Genomic_DNA"/>
</dbReference>
<protein>
    <recommendedName>
        <fullName evidence="5 6">Cell division protein FtsA</fullName>
    </recommendedName>
</protein>
<feature type="region of interest" description="Disordered" evidence="8">
    <location>
        <begin position="402"/>
        <end position="434"/>
    </location>
</feature>
<dbReference type="GO" id="GO:0009898">
    <property type="term" value="C:cytoplasmic side of plasma membrane"/>
    <property type="evidence" value="ECO:0007669"/>
    <property type="project" value="UniProtKB-UniRule"/>
</dbReference>
<dbReference type="Pfam" id="PF14450">
    <property type="entry name" value="FtsA"/>
    <property type="match status" value="1"/>
</dbReference>
<name>A0A4Q2B0C9_9LACO</name>
<dbReference type="SMART" id="SM00842">
    <property type="entry name" value="FtsA"/>
    <property type="match status" value="1"/>
</dbReference>
<evidence type="ECO:0000256" key="1">
    <source>
        <dbReference type="ARBA" id="ARBA00022475"/>
    </source>
</evidence>
<dbReference type="GO" id="GO:0032153">
    <property type="term" value="C:cell division site"/>
    <property type="evidence" value="ECO:0007669"/>
    <property type="project" value="UniProtKB-UniRule"/>
</dbReference>
<reference evidence="11 14" key="2">
    <citation type="submission" date="2018-09" db="EMBL/GenBank/DDBJ databases">
        <title>Murine metabolic-syndrome-specific gut microbial biobank.</title>
        <authorList>
            <person name="Liu C."/>
        </authorList>
    </citation>
    <scope>NUCLEOTIDE SEQUENCE [LARGE SCALE GENOMIC DNA]</scope>
    <source>
        <strain evidence="11 14">C-30</strain>
    </source>
</reference>
<comment type="function">
    <text evidence="5 6">Cell division protein that is involved in the assembly of the Z ring. May serve as a membrane anchor for the Z ring.</text>
</comment>
<dbReference type="Proteomes" id="UP000306855">
    <property type="component" value="Unassembled WGS sequence"/>
</dbReference>
<evidence type="ECO:0000313" key="13">
    <source>
        <dbReference type="Proteomes" id="UP000250153"/>
    </source>
</evidence>
<dbReference type="KEGG" id="lmur:CPS94_04850"/>
<evidence type="ECO:0000256" key="2">
    <source>
        <dbReference type="ARBA" id="ARBA00022618"/>
    </source>
</evidence>
<sequence length="448" mass="49552">MGNSSIYVGIDIGTTSIKVIIAEYLKDQINIIGYGNTRSAGLNRGVIVDIDQVVKAIKEAVKQAEEKANIQISEVSVGVPANMLQIERCKGMIAIGNEDGNSKEISDIDVRRVTEAALVQNLPPERDVIDIVTDEFIVDGFDGIKDPRGMVGVRLEMQGVMYTGPKTILHNTRKCIERAGLKVKDMIVAPLALSQVALTDGEKDFGAILIDLGGGQTTAAVIHDHQLKYTYVDQEGGDYVTRDISIVLNTSIENAEILKRNYGYADETLASSEDTFPVTVVGQQEPEMITEEYLAQIIEARLQQIFGKLKADLDRINALQLPGGIVLTGGLAALPGVKELAQKVFGVNVKVFIPQEMNLRFPSFAQVIGIVEYVTQENEIDQIIRRTLDGQEFISKPKVNQIDEDEQQDVETDFDPVADGYDTPRDKKKEDKPKRMDRFKAIFDKFFD</sequence>
<evidence type="ECO:0000256" key="4">
    <source>
        <dbReference type="ARBA" id="ARBA00023306"/>
    </source>
</evidence>
<dbReference type="InterPro" id="IPR020823">
    <property type="entry name" value="Cell_div_FtsA"/>
</dbReference>
<dbReference type="OrthoDB" id="9768127at2"/>
<keyword evidence="7" id="KW-0175">Coiled coil</keyword>
<keyword evidence="1 5" id="KW-1003">Cell membrane</keyword>
<evidence type="ECO:0000313" key="11">
    <source>
        <dbReference type="EMBL" id="RXV75620.1"/>
    </source>
</evidence>
<reference evidence="10 13" key="1">
    <citation type="submission" date="2017-09" db="EMBL/GenBank/DDBJ databases">
        <title>Predominant Lactobacillus spp. isolated from feces of mice subjected to short-term calorie restriction.</title>
        <authorList>
            <person name="Zhang C."/>
            <person name="Zhao L."/>
            <person name="Pan F."/>
        </authorList>
    </citation>
    <scope>NUCLEOTIDE SEQUENCE [LARGE SCALE GENOMIC DNA]</scope>
    <source>
        <strain evidence="10 13">CR147</strain>
    </source>
</reference>
<comment type="similarity">
    <text evidence="5 6">Belongs to the FtsA/MreB family.</text>
</comment>
<evidence type="ECO:0000313" key="14">
    <source>
        <dbReference type="Proteomes" id="UP000289316"/>
    </source>
</evidence>
<evidence type="ECO:0000256" key="7">
    <source>
        <dbReference type="SAM" id="Coils"/>
    </source>
</evidence>
<dbReference type="EMBL" id="QZFR01000001">
    <property type="protein sequence ID" value="RXV75620.1"/>
    <property type="molecule type" value="Genomic_DNA"/>
</dbReference>
<reference evidence="12 15" key="3">
    <citation type="submission" date="2019-04" db="EMBL/GenBank/DDBJ databases">
        <title>Microbes associate with the intestines of laboratory mice.</title>
        <authorList>
            <person name="Navarre W."/>
            <person name="Wong E."/>
            <person name="Huang K."/>
            <person name="Tropini C."/>
            <person name="Ng K."/>
            <person name="Yu B."/>
        </authorList>
    </citation>
    <scope>NUCLEOTIDE SEQUENCE [LARGE SCALE GENOMIC DNA]</scope>
    <source>
        <strain evidence="12 15">NM26_J9</strain>
    </source>
</reference>